<keyword evidence="5" id="KW-1185">Reference proteome</keyword>
<feature type="region of interest" description="Disordered" evidence="1">
    <location>
        <begin position="329"/>
        <end position="351"/>
    </location>
</feature>
<comment type="caution">
    <text evidence="3">The sequence shown here is derived from an EMBL/GenBank/DDBJ whole genome shotgun (WGS) entry which is preliminary data.</text>
</comment>
<dbReference type="PRINTS" id="PR01217">
    <property type="entry name" value="PRICHEXTENSN"/>
</dbReference>
<feature type="compositionally biased region" description="Polar residues" evidence="1">
    <location>
        <begin position="611"/>
        <end position="627"/>
    </location>
</feature>
<sequence>MPGPQLQPVWLDVLVTACHSRQMMAAGTVRTRTSSFPRIFVSLHRRNTRAQPQTDVEVGESFPDNHPAAGRSRPRQSFRLLANKVCEYATKGVAFASKSNVPRAWVPLVHMLVFLVLVLLLPWGIVYAATMNKFTRNGPIAVVCGLREAIIDVITPNNTSDYDYFPYIHIPDPSPPPSAPPPKPPSEPPSEPPLEPSKPPPPPSEPPSEPSSSEPPSSESRPNLPSLFNGPAGPFTESGHVRRPFRPSRPPRPPPPPPQPPSPFPPPRAVRQQLCEQGFEDAFDYSLGFQGNLPKYPSNTVFVAIVIQDVDVKRFVLSGLVRASFQTPPVQSRNADLSSDNPSNNPRGIFTTPPINRKLSLVININGNDIISVSGSVSSSMAALDNLPVFAERHTRVYPFDTYRAHIRLTISLQDDKGGSTRVPFVAAVMQKGSGFKYHVKAPHEMYLIGMDGRNDFSEASFIIWGNRSAISHFVSIFIVLIMWILSIIIFTQALYIVWYRKFDKVLEMASFTATVLFALPQLRSTQPGIPTEANLVIDMTGFIWNMALVSIACIIYLYIFYSILVEENGNDKKPTELPQMEEQPPRGQKPPMEEQPQIEPTQEFEEEPQTTGQKLQTEEQPQMGHQ</sequence>
<name>A0A8J4CW30_9CHLO</name>
<evidence type="ECO:0000313" key="5">
    <source>
        <dbReference type="Proteomes" id="UP000747110"/>
    </source>
</evidence>
<feature type="transmembrane region" description="Helical" evidence="2">
    <location>
        <begin position="543"/>
        <end position="565"/>
    </location>
</feature>
<feature type="transmembrane region" description="Helical" evidence="2">
    <location>
        <begin position="108"/>
        <end position="129"/>
    </location>
</feature>
<proteinExistence type="predicted"/>
<feature type="transmembrane region" description="Helical" evidence="2">
    <location>
        <begin position="474"/>
        <end position="499"/>
    </location>
</feature>
<feature type="compositionally biased region" description="Polar residues" evidence="1">
    <location>
        <begin position="329"/>
        <end position="346"/>
    </location>
</feature>
<feature type="compositionally biased region" description="Pro residues" evidence="1">
    <location>
        <begin position="247"/>
        <end position="268"/>
    </location>
</feature>
<protein>
    <submittedName>
        <fullName evidence="3">Uncharacterized protein</fullName>
    </submittedName>
</protein>
<gene>
    <name evidence="3" type="ORF">Vretifemale_15708</name>
    <name evidence="4" type="ORF">Vretimale_14634</name>
</gene>
<keyword evidence="2" id="KW-1133">Transmembrane helix</keyword>
<dbReference type="EMBL" id="BNCP01000040">
    <property type="protein sequence ID" value="GIL87667.1"/>
    <property type="molecule type" value="Genomic_DNA"/>
</dbReference>
<keyword evidence="2" id="KW-0472">Membrane</keyword>
<feature type="region of interest" description="Disordered" evidence="1">
    <location>
        <begin position="573"/>
        <end position="627"/>
    </location>
</feature>
<evidence type="ECO:0000256" key="1">
    <source>
        <dbReference type="SAM" id="MobiDB-lite"/>
    </source>
</evidence>
<accession>A0A8J4CW30</accession>
<evidence type="ECO:0000313" key="3">
    <source>
        <dbReference type="EMBL" id="GIL87667.1"/>
    </source>
</evidence>
<feature type="compositionally biased region" description="Pro residues" evidence="1">
    <location>
        <begin position="172"/>
        <end position="209"/>
    </location>
</feature>
<dbReference type="OrthoDB" id="538036at2759"/>
<evidence type="ECO:0000313" key="4">
    <source>
        <dbReference type="EMBL" id="GIM11118.1"/>
    </source>
</evidence>
<dbReference type="Proteomes" id="UP000747110">
    <property type="component" value="Unassembled WGS sequence"/>
</dbReference>
<dbReference type="AlphaFoldDB" id="A0A8J4CW30"/>
<feature type="region of interest" description="Disordered" evidence="1">
    <location>
        <begin position="50"/>
        <end position="73"/>
    </location>
</feature>
<organism evidence="3 5">
    <name type="scientific">Volvox reticuliferus</name>
    <dbReference type="NCBI Taxonomy" id="1737510"/>
    <lineage>
        <taxon>Eukaryota</taxon>
        <taxon>Viridiplantae</taxon>
        <taxon>Chlorophyta</taxon>
        <taxon>core chlorophytes</taxon>
        <taxon>Chlorophyceae</taxon>
        <taxon>CS clade</taxon>
        <taxon>Chlamydomonadales</taxon>
        <taxon>Volvocaceae</taxon>
        <taxon>Volvox</taxon>
    </lineage>
</organism>
<keyword evidence="2" id="KW-0812">Transmembrane</keyword>
<dbReference type="InterPro" id="IPR027948">
    <property type="entry name" value="DUF4436"/>
</dbReference>
<feature type="compositionally biased region" description="Low complexity" evidence="1">
    <location>
        <begin position="210"/>
        <end position="226"/>
    </location>
</feature>
<dbReference type="Pfam" id="PF14494">
    <property type="entry name" value="DUF4436"/>
    <property type="match status" value="1"/>
</dbReference>
<evidence type="ECO:0000256" key="2">
    <source>
        <dbReference type="SAM" id="Phobius"/>
    </source>
</evidence>
<feature type="region of interest" description="Disordered" evidence="1">
    <location>
        <begin position="165"/>
        <end position="269"/>
    </location>
</feature>
<dbReference type="Proteomes" id="UP000722791">
    <property type="component" value="Unassembled WGS sequence"/>
</dbReference>
<reference evidence="3" key="1">
    <citation type="journal article" date="2021" name="Proc. Natl. Acad. Sci. U.S.A.">
        <title>Three genomes in the algal genus Volvox reveal the fate of a haploid sex-determining region after a transition to homothallism.</title>
        <authorList>
            <person name="Yamamoto K."/>
            <person name="Hamaji T."/>
            <person name="Kawai-Toyooka H."/>
            <person name="Matsuzaki R."/>
            <person name="Takahashi F."/>
            <person name="Nishimura Y."/>
            <person name="Kawachi M."/>
            <person name="Noguchi H."/>
            <person name="Minakuchi Y."/>
            <person name="Umen J.G."/>
            <person name="Toyoda A."/>
            <person name="Nozaki H."/>
        </authorList>
    </citation>
    <scope>NUCLEOTIDE SEQUENCE</scope>
    <source>
        <strain evidence="4">NIES-3785</strain>
        <strain evidence="3">NIES-3786</strain>
    </source>
</reference>
<dbReference type="EMBL" id="BNCQ01000037">
    <property type="protein sequence ID" value="GIM11118.1"/>
    <property type="molecule type" value="Genomic_DNA"/>
</dbReference>